<proteinExistence type="predicted"/>
<accession>A0A1H1AY09</accession>
<reference evidence="8" key="1">
    <citation type="submission" date="2016-10" db="EMBL/GenBank/DDBJ databases">
        <authorList>
            <person name="Varghese N."/>
            <person name="Submissions S."/>
        </authorList>
    </citation>
    <scope>NUCLEOTIDE SEQUENCE [LARGE SCALE GENOMIC DNA]</scope>
    <source>
        <strain evidence="8">CGMCC 1.12397</strain>
    </source>
</reference>
<dbReference type="RefSeq" id="WP_092535395.1">
    <property type="nucleotide sequence ID" value="NZ_FNKQ01000002.1"/>
</dbReference>
<keyword evidence="9" id="KW-1185">Reference proteome</keyword>
<dbReference type="Proteomes" id="UP000255421">
    <property type="component" value="Unassembled WGS sequence"/>
</dbReference>
<feature type="transmembrane region" description="Helical" evidence="5">
    <location>
        <begin position="57"/>
        <end position="78"/>
    </location>
</feature>
<feature type="transmembrane region" description="Helical" evidence="5">
    <location>
        <begin position="118"/>
        <end position="142"/>
    </location>
</feature>
<dbReference type="GO" id="GO:0016020">
    <property type="term" value="C:membrane"/>
    <property type="evidence" value="ECO:0007669"/>
    <property type="project" value="UniProtKB-SubCell"/>
</dbReference>
<feature type="transmembrane region" description="Helical" evidence="5">
    <location>
        <begin position="84"/>
        <end position="106"/>
    </location>
</feature>
<protein>
    <submittedName>
        <fullName evidence="6">DoxX family membrane protein</fullName>
    </submittedName>
    <submittedName>
        <fullName evidence="7">Uncharacterized membrane protein YphA, DoxX/SURF4 family</fullName>
    </submittedName>
</protein>
<dbReference type="Pfam" id="PF07681">
    <property type="entry name" value="DoxX"/>
    <property type="match status" value="1"/>
</dbReference>
<reference evidence="7" key="2">
    <citation type="submission" date="2016-10" db="EMBL/GenBank/DDBJ databases">
        <authorList>
            <person name="de Groot N.N."/>
        </authorList>
    </citation>
    <scope>NUCLEOTIDE SEQUENCE [LARGE SCALE GENOMIC DNA]</scope>
    <source>
        <strain evidence="7">CGMCC 1.12397</strain>
    </source>
</reference>
<dbReference type="OrthoDB" id="340328at2157"/>
<name>A0A1H1AY09_9EURY</name>
<evidence type="ECO:0000256" key="2">
    <source>
        <dbReference type="ARBA" id="ARBA00022692"/>
    </source>
</evidence>
<evidence type="ECO:0000313" key="9">
    <source>
        <dbReference type="Proteomes" id="UP000255421"/>
    </source>
</evidence>
<dbReference type="Proteomes" id="UP000199289">
    <property type="component" value="Unassembled WGS sequence"/>
</dbReference>
<keyword evidence="3 5" id="KW-1133">Transmembrane helix</keyword>
<evidence type="ECO:0000256" key="4">
    <source>
        <dbReference type="ARBA" id="ARBA00023136"/>
    </source>
</evidence>
<feature type="transmembrane region" description="Helical" evidence="5">
    <location>
        <begin position="16"/>
        <end position="37"/>
    </location>
</feature>
<evidence type="ECO:0000256" key="1">
    <source>
        <dbReference type="ARBA" id="ARBA00004141"/>
    </source>
</evidence>
<evidence type="ECO:0000313" key="8">
    <source>
        <dbReference type="Proteomes" id="UP000199289"/>
    </source>
</evidence>
<dbReference type="InterPro" id="IPR032808">
    <property type="entry name" value="DoxX"/>
</dbReference>
<organism evidence="7 8">
    <name type="scientific">Halopelagius longus</name>
    <dbReference type="NCBI Taxonomy" id="1236180"/>
    <lineage>
        <taxon>Archaea</taxon>
        <taxon>Methanobacteriati</taxon>
        <taxon>Methanobacteriota</taxon>
        <taxon>Stenosarchaea group</taxon>
        <taxon>Halobacteria</taxon>
        <taxon>Halobacteriales</taxon>
        <taxon>Haloferacaceae</taxon>
    </lineage>
</organism>
<evidence type="ECO:0000256" key="3">
    <source>
        <dbReference type="ARBA" id="ARBA00022989"/>
    </source>
</evidence>
<gene>
    <name evidence="6" type="ORF">DWB78_01825</name>
    <name evidence="7" type="ORF">SAMN05216278_1544</name>
</gene>
<dbReference type="AlphaFoldDB" id="A0A1H1AY09"/>
<comment type="subcellular location">
    <subcellularLocation>
        <location evidence="1">Membrane</location>
        <topology evidence="1">Multi-pass membrane protein</topology>
    </subcellularLocation>
</comment>
<evidence type="ECO:0000256" key="5">
    <source>
        <dbReference type="SAM" id="Phobius"/>
    </source>
</evidence>
<reference evidence="6 9" key="3">
    <citation type="submission" date="2018-07" db="EMBL/GenBank/DDBJ databases">
        <title>Genome sequence of extremly halophilic archaeon Halopelagius longus strain BC12-B1.</title>
        <authorList>
            <person name="Zhang X."/>
        </authorList>
    </citation>
    <scope>NUCLEOTIDE SEQUENCE [LARGE SCALE GENOMIC DNA]</scope>
    <source>
        <strain evidence="6 9">BC12-B1</strain>
    </source>
</reference>
<keyword evidence="2 5" id="KW-0812">Transmembrane</keyword>
<sequence length="147" mass="15021">MLPEITSIALQFESTGAGIVFLLARVLFGGVLAFMGLNHFLNADAMTGYAQAKGVPAARLGVLGSGGLLLVAGAAIVLGVFPALAAGAVAAFLLVATPLFHAFWAVPEDQQQSEMTDFLKNTVMLGGALLFLALAGTSWPYALGVGL</sequence>
<keyword evidence="4 5" id="KW-0472">Membrane</keyword>
<dbReference type="EMBL" id="FNKQ01000002">
    <property type="protein sequence ID" value="SDQ44585.1"/>
    <property type="molecule type" value="Genomic_DNA"/>
</dbReference>
<evidence type="ECO:0000313" key="6">
    <source>
        <dbReference type="EMBL" id="RDI70560.1"/>
    </source>
</evidence>
<dbReference type="EMBL" id="QQST01000001">
    <property type="protein sequence ID" value="RDI70560.1"/>
    <property type="molecule type" value="Genomic_DNA"/>
</dbReference>
<evidence type="ECO:0000313" key="7">
    <source>
        <dbReference type="EMBL" id="SDQ44585.1"/>
    </source>
</evidence>